<dbReference type="InterPro" id="IPR011009">
    <property type="entry name" value="Kinase-like_dom_sf"/>
</dbReference>
<keyword evidence="2" id="KW-0067">ATP-binding</keyword>
<dbReference type="PROSITE" id="PS50011">
    <property type="entry name" value="PROTEIN_KINASE_DOM"/>
    <property type="match status" value="1"/>
</dbReference>
<dbReference type="Gene3D" id="1.10.510.10">
    <property type="entry name" value="Transferase(Phosphotransferase) domain 1"/>
    <property type="match status" value="1"/>
</dbReference>
<dbReference type="InterPro" id="IPR000719">
    <property type="entry name" value="Prot_kinase_dom"/>
</dbReference>
<dbReference type="SMART" id="SM00220">
    <property type="entry name" value="S_TKc"/>
    <property type="match status" value="1"/>
</dbReference>
<sequence>MLRRLKDYCAEPAIGHREDGNGDAGENDVPVRMRAVTALDRMHDEIEIMRSLYHRNIVLLFEVIEVDDSDKLYMVLEYMACGPCMVYRPDTKDFYSRVTGGTLSEELARNYLSDILHGLEYLHQRRVCHRDIKPDNVLLNDTGRCHITDFGCAKAFGRGALGDVADNRDERVLLSDTVGTYQFLAPECCSGEPYDPFKVDIWAVGVVFFIFLFGRLPFTSESTRELFDEIIRAEIILPGPDESRRETPLSLKCQDLLLRLLEKDPEQRITITEALHHPWFAQDEDDEEPLSF</sequence>
<dbReference type="SUPFAM" id="SSF56112">
    <property type="entry name" value="Protein kinase-like (PK-like)"/>
    <property type="match status" value="1"/>
</dbReference>
<dbReference type="CDD" id="cd14008">
    <property type="entry name" value="STKc_LKB1_CaMKK"/>
    <property type="match status" value="1"/>
</dbReference>
<evidence type="ECO:0000256" key="2">
    <source>
        <dbReference type="ARBA" id="ARBA00022840"/>
    </source>
</evidence>
<dbReference type="GO" id="GO:0035556">
    <property type="term" value="P:intracellular signal transduction"/>
    <property type="evidence" value="ECO:0007669"/>
    <property type="project" value="TreeGrafter"/>
</dbReference>
<organism evidence="4 5">
    <name type="scientific">Phytophthora palmivora</name>
    <dbReference type="NCBI Taxonomy" id="4796"/>
    <lineage>
        <taxon>Eukaryota</taxon>
        <taxon>Sar</taxon>
        <taxon>Stramenopiles</taxon>
        <taxon>Oomycota</taxon>
        <taxon>Peronosporomycetes</taxon>
        <taxon>Peronosporales</taxon>
        <taxon>Peronosporaceae</taxon>
        <taxon>Phytophthora</taxon>
    </lineage>
</organism>
<keyword evidence="1" id="KW-0547">Nucleotide-binding</keyword>
<dbReference type="Gene3D" id="3.30.200.20">
    <property type="entry name" value="Phosphorylase Kinase, domain 1"/>
    <property type="match status" value="1"/>
</dbReference>
<evidence type="ECO:0000256" key="1">
    <source>
        <dbReference type="ARBA" id="ARBA00022741"/>
    </source>
</evidence>
<dbReference type="EMBL" id="NCKW01005094">
    <property type="protein sequence ID" value="POM73535.1"/>
    <property type="molecule type" value="Genomic_DNA"/>
</dbReference>
<keyword evidence="5" id="KW-1185">Reference proteome</keyword>
<dbReference type="GO" id="GO:0005524">
    <property type="term" value="F:ATP binding"/>
    <property type="evidence" value="ECO:0007669"/>
    <property type="project" value="UniProtKB-KW"/>
</dbReference>
<protein>
    <submittedName>
        <fullName evidence="4">CAMKK protein kinase</fullName>
    </submittedName>
</protein>
<comment type="caution">
    <text evidence="4">The sequence shown here is derived from an EMBL/GenBank/DDBJ whole genome shotgun (WGS) entry which is preliminary data.</text>
</comment>
<dbReference type="GO" id="GO:0004674">
    <property type="term" value="F:protein serine/threonine kinase activity"/>
    <property type="evidence" value="ECO:0007669"/>
    <property type="project" value="TreeGrafter"/>
</dbReference>
<dbReference type="OrthoDB" id="68483at2759"/>
<dbReference type="PANTHER" id="PTHR24346">
    <property type="entry name" value="MAP/MICROTUBULE AFFINITY-REGULATING KINASE"/>
    <property type="match status" value="1"/>
</dbReference>
<keyword evidence="4" id="KW-0808">Transferase</keyword>
<dbReference type="Pfam" id="PF00069">
    <property type="entry name" value="Pkinase"/>
    <property type="match status" value="1"/>
</dbReference>
<evidence type="ECO:0000259" key="3">
    <source>
        <dbReference type="PROSITE" id="PS50011"/>
    </source>
</evidence>
<dbReference type="Proteomes" id="UP000237271">
    <property type="component" value="Unassembled WGS sequence"/>
</dbReference>
<evidence type="ECO:0000313" key="5">
    <source>
        <dbReference type="Proteomes" id="UP000237271"/>
    </source>
</evidence>
<dbReference type="PROSITE" id="PS00108">
    <property type="entry name" value="PROTEIN_KINASE_ST"/>
    <property type="match status" value="1"/>
</dbReference>
<evidence type="ECO:0000313" key="4">
    <source>
        <dbReference type="EMBL" id="POM73535.1"/>
    </source>
</evidence>
<reference evidence="4 5" key="1">
    <citation type="journal article" date="2017" name="Genome Biol. Evol.">
        <title>Phytophthora megakarya and P. palmivora, closely related causal agents of cacao black pod rot, underwent increases in genome sizes and gene numbers by different mechanisms.</title>
        <authorList>
            <person name="Ali S.S."/>
            <person name="Shao J."/>
            <person name="Lary D.J."/>
            <person name="Kronmiller B."/>
            <person name="Shen D."/>
            <person name="Strem M.D."/>
            <person name="Amoako-Attah I."/>
            <person name="Akrofi A.Y."/>
            <person name="Begoude B.A."/>
            <person name="Ten Hoopen G.M."/>
            <person name="Coulibaly K."/>
            <person name="Kebe B.I."/>
            <person name="Melnick R.L."/>
            <person name="Guiltinan M.J."/>
            <person name="Tyler B.M."/>
            <person name="Meinhardt L.W."/>
            <person name="Bailey B.A."/>
        </authorList>
    </citation>
    <scope>NUCLEOTIDE SEQUENCE [LARGE SCALE GENOMIC DNA]</scope>
    <source>
        <strain evidence="5">sbr112.9</strain>
    </source>
</reference>
<keyword evidence="4" id="KW-0418">Kinase</keyword>
<proteinExistence type="predicted"/>
<dbReference type="AlphaFoldDB" id="A0A2P4Y6U6"/>
<dbReference type="GO" id="GO:0005737">
    <property type="term" value="C:cytoplasm"/>
    <property type="evidence" value="ECO:0007669"/>
    <property type="project" value="TreeGrafter"/>
</dbReference>
<feature type="domain" description="Protein kinase" evidence="3">
    <location>
        <begin position="1"/>
        <end position="280"/>
    </location>
</feature>
<name>A0A2P4Y6U6_9STRA</name>
<dbReference type="InterPro" id="IPR008271">
    <property type="entry name" value="Ser/Thr_kinase_AS"/>
</dbReference>
<gene>
    <name evidence="4" type="ORF">PHPALM_9609</name>
</gene>
<accession>A0A2P4Y6U6</accession>
<dbReference type="PANTHER" id="PTHR24346:SF77">
    <property type="entry name" value="SERINE THREONINE PROTEIN KINASE"/>
    <property type="match status" value="1"/>
</dbReference>